<evidence type="ECO:0000313" key="2">
    <source>
        <dbReference type="EMBL" id="PUA31176.1"/>
    </source>
</evidence>
<name>A0A2R7Y0V1_9CREN</name>
<evidence type="ECO:0000256" key="1">
    <source>
        <dbReference type="ARBA" id="ARBA00001936"/>
    </source>
</evidence>
<dbReference type="InterPro" id="IPR011604">
    <property type="entry name" value="PDDEXK-like_dom_sf"/>
</dbReference>
<comment type="caution">
    <text evidence="2">The sequence shown here is derived from an EMBL/GenBank/DDBJ whole genome shotgun (WGS) entry which is preliminary data.</text>
</comment>
<dbReference type="Gene3D" id="3.90.320.10">
    <property type="match status" value="1"/>
</dbReference>
<dbReference type="EMBL" id="NBVN01000019">
    <property type="protein sequence ID" value="PUA31176.1"/>
    <property type="molecule type" value="Genomic_DNA"/>
</dbReference>
<dbReference type="AlphaFoldDB" id="A0A2R7Y0V1"/>
<gene>
    <name evidence="2" type="ORF">B7O98_09655</name>
</gene>
<proteinExistence type="predicted"/>
<dbReference type="Pfam" id="PF06023">
    <property type="entry name" value="Csa1"/>
    <property type="match status" value="1"/>
</dbReference>
<dbReference type="Proteomes" id="UP000244093">
    <property type="component" value="Unassembled WGS sequence"/>
</dbReference>
<protein>
    <submittedName>
        <fullName evidence="2">Type I-A CRISPR-associated protein Cas4/Csa1</fullName>
    </submittedName>
</protein>
<reference evidence="2 3" key="1">
    <citation type="journal article" date="2018" name="Syst. Appl. Microbiol.">
        <title>A new symbiotic nanoarchaeote (Candidatus Nanoclepta minutus) and its host (Zestosphaera tikiterensis gen. nov., sp. nov.) from a New Zealand hot spring.</title>
        <authorList>
            <person name="St John E."/>
            <person name="Liu Y."/>
            <person name="Podar M."/>
            <person name="Stott M.B."/>
            <person name="Meneghin J."/>
            <person name="Chen Z."/>
            <person name="Lagutin K."/>
            <person name="Mitchell K."/>
            <person name="Reysenbach A.L."/>
        </authorList>
    </citation>
    <scope>NUCLEOTIDE SEQUENCE [LARGE SCALE GENOMIC DNA]</scope>
    <source>
        <strain evidence="2">NZ3</strain>
    </source>
</reference>
<evidence type="ECO:0000313" key="3">
    <source>
        <dbReference type="Proteomes" id="UP000244093"/>
    </source>
</evidence>
<comment type="cofactor">
    <cofactor evidence="1">
        <name>Mn(2+)</name>
        <dbReference type="ChEBI" id="CHEBI:29035"/>
    </cofactor>
</comment>
<accession>A0A2R7Y0V1</accession>
<organism evidence="2 3">
    <name type="scientific">Zestosphaera tikiterensis</name>
    <dbReference type="NCBI Taxonomy" id="1973259"/>
    <lineage>
        <taxon>Archaea</taxon>
        <taxon>Thermoproteota</taxon>
        <taxon>Thermoprotei</taxon>
        <taxon>Desulfurococcales</taxon>
        <taxon>Desulfurococcaceae</taxon>
        <taxon>Zestosphaera</taxon>
    </lineage>
</organism>
<dbReference type="NCBIfam" id="TIGR01896">
    <property type="entry name" value="cas_AF1879"/>
    <property type="match status" value="1"/>
</dbReference>
<sequence>MALSKEMRRLPKPEIDEELRGWSYSEGVLASQTKVLLGVSDITSNFCPNGRDVYLRYVKKIPPKDNQILQKGRLIHEIWTKSLELIKKTLYAIGEDLDGETLYKEIMNKEEIMEDEAVNKYNLLDKDYIKWLVHKILDSAARTYSSALDRHKARSPYITLDGLVYLTIPLITEFPINGERLGLSKTLRIDALAPPSVIIEVKSRPPSEVFEASLAGYALAFESEYEVPVDYGVLLYVNVVDSERKIFSRAKLVPISAQLRTSFVELRDRRTEIIIYEEDPGIAGTCPTECPYLKYCRSGE</sequence>
<dbReference type="InterPro" id="IPR009260">
    <property type="entry name" value="CRISPR-ass_Csa1"/>
</dbReference>